<feature type="transmembrane region" description="Helical" evidence="20">
    <location>
        <begin position="988"/>
        <end position="1004"/>
    </location>
</feature>
<keyword evidence="13 20" id="KW-1133">Transmembrane helix</keyword>
<evidence type="ECO:0000256" key="10">
    <source>
        <dbReference type="ARBA" id="ARBA00022840"/>
    </source>
</evidence>
<evidence type="ECO:0000256" key="19">
    <source>
        <dbReference type="ARBA" id="ARBA00038795"/>
    </source>
</evidence>
<keyword evidence="5 20" id="KW-0633">Potassium transport</keyword>
<dbReference type="GO" id="GO:0006883">
    <property type="term" value="P:intracellular sodium ion homeostasis"/>
    <property type="evidence" value="ECO:0007669"/>
    <property type="project" value="TreeGrafter"/>
</dbReference>
<dbReference type="Proteomes" id="UP000614350">
    <property type="component" value="Unassembled WGS sequence"/>
</dbReference>
<evidence type="ECO:0000259" key="21">
    <source>
        <dbReference type="SMART" id="SM00831"/>
    </source>
</evidence>
<dbReference type="FunFam" id="1.20.1110.10:FF:000038">
    <property type="entry name" value="Sodium/potassium-transporting ATPase subunit alpha"/>
    <property type="match status" value="1"/>
</dbReference>
<accession>A0A834K3T8</accession>
<keyword evidence="11 20" id="KW-0630">Potassium</keyword>
<keyword evidence="7" id="KW-0740">Sodium/potassium transport</keyword>
<feature type="domain" description="Cation-transporting P-type ATPase N-terminal" evidence="21">
    <location>
        <begin position="43"/>
        <end position="117"/>
    </location>
</feature>
<dbReference type="InterPro" id="IPR044492">
    <property type="entry name" value="P_typ_ATPase_HD_dom"/>
</dbReference>
<dbReference type="FunFam" id="3.40.50.1000:FF:000083">
    <property type="entry name" value="Sodium/potassium-transporting ATPase subunit alpha"/>
    <property type="match status" value="1"/>
</dbReference>
<evidence type="ECO:0000256" key="9">
    <source>
        <dbReference type="ARBA" id="ARBA00022741"/>
    </source>
</evidence>
<dbReference type="GO" id="GO:0036376">
    <property type="term" value="P:sodium ion export across plasma membrane"/>
    <property type="evidence" value="ECO:0007669"/>
    <property type="project" value="TreeGrafter"/>
</dbReference>
<dbReference type="Gene3D" id="3.40.1110.10">
    <property type="entry name" value="Calcium-transporting ATPase, cytoplasmic domain N"/>
    <property type="match status" value="1"/>
</dbReference>
<dbReference type="InterPro" id="IPR001757">
    <property type="entry name" value="P_typ_ATPase"/>
</dbReference>
<comment type="function">
    <text evidence="18">This is the catalytic component of the active enzyme, which catalyzes the hydrolysis of ATP coupled with the exchange of sodium and potassium ions across the plasma membrane. This action creates the electrochemical gradient of sodium and potassium ions, providing the energy for active transport of various nutrients.</text>
</comment>
<evidence type="ECO:0000256" key="4">
    <source>
        <dbReference type="ARBA" id="ARBA00022475"/>
    </source>
</evidence>
<feature type="transmembrane region" description="Helical" evidence="20">
    <location>
        <begin position="93"/>
        <end position="122"/>
    </location>
</feature>
<evidence type="ECO:0000256" key="2">
    <source>
        <dbReference type="ARBA" id="ARBA00006934"/>
    </source>
</evidence>
<keyword evidence="9 20" id="KW-0547">Nucleotide-binding</keyword>
<dbReference type="SUPFAM" id="SSF56784">
    <property type="entry name" value="HAD-like"/>
    <property type="match status" value="1"/>
</dbReference>
<evidence type="ECO:0000256" key="6">
    <source>
        <dbReference type="ARBA" id="ARBA00022553"/>
    </source>
</evidence>
<dbReference type="InterPro" id="IPR023298">
    <property type="entry name" value="ATPase_P-typ_TM_dom_sf"/>
</dbReference>
<dbReference type="Pfam" id="PF00122">
    <property type="entry name" value="E1-E2_ATPase"/>
    <property type="match status" value="1"/>
</dbReference>
<keyword evidence="8 20" id="KW-0812">Transmembrane</keyword>
<dbReference type="PANTHER" id="PTHR43294:SF13">
    <property type="entry name" value="SODIUM_POTASSIUM-TRANSPORTING ATPASE SUBUNIT ALPHA"/>
    <property type="match status" value="1"/>
</dbReference>
<dbReference type="GO" id="GO:0005391">
    <property type="term" value="F:P-type sodium:potassium-exchanging transporter activity"/>
    <property type="evidence" value="ECO:0007669"/>
    <property type="project" value="TreeGrafter"/>
</dbReference>
<keyword evidence="4" id="KW-1003">Cell membrane</keyword>
<feature type="transmembrane region" description="Helical" evidence="20">
    <location>
        <begin position="291"/>
        <end position="311"/>
    </location>
</feature>
<comment type="subcellular location">
    <subcellularLocation>
        <location evidence="1 20">Cell membrane</location>
        <topology evidence="1 20">Multi-pass membrane protein</topology>
    </subcellularLocation>
</comment>
<comment type="subunit">
    <text evidence="19">The sodium/potassium-transporting ATPase is composed of a catalytic alpha subunit, an auxiliary non-catalytic beta subunit and an additional regulatory subunit.</text>
</comment>
<reference evidence="22" key="1">
    <citation type="journal article" date="2020" name="G3 (Bethesda)">
        <title>High-Quality Assemblies for Three Invasive Social Wasps from the &lt;i&gt;Vespula&lt;/i&gt; Genus.</title>
        <authorList>
            <person name="Harrop T.W.R."/>
            <person name="Guhlin J."/>
            <person name="McLaughlin G.M."/>
            <person name="Permina E."/>
            <person name="Stockwell P."/>
            <person name="Gilligan J."/>
            <person name="Le Lec M.F."/>
            <person name="Gruber M.A.M."/>
            <person name="Quinn O."/>
            <person name="Lovegrove M."/>
            <person name="Duncan E.J."/>
            <person name="Remnant E.J."/>
            <person name="Van Eeckhoven J."/>
            <person name="Graham B."/>
            <person name="Knapp R.A."/>
            <person name="Langford K.W."/>
            <person name="Kronenberg Z."/>
            <person name="Press M.O."/>
            <person name="Eacker S.M."/>
            <person name="Wilson-Rankin E.E."/>
            <person name="Purcell J."/>
            <person name="Lester P.J."/>
            <person name="Dearden P.K."/>
        </authorList>
    </citation>
    <scope>NUCLEOTIDE SEQUENCE</scope>
    <source>
        <strain evidence="22">Marl-1</strain>
    </source>
</reference>
<dbReference type="PRINTS" id="PR00121">
    <property type="entry name" value="NAKATPASE"/>
</dbReference>
<dbReference type="SUPFAM" id="SSF81653">
    <property type="entry name" value="Calcium ATPase, transduction domain A"/>
    <property type="match status" value="1"/>
</dbReference>
<evidence type="ECO:0000256" key="20">
    <source>
        <dbReference type="RuleBase" id="RU362084"/>
    </source>
</evidence>
<dbReference type="GO" id="GO:1902600">
    <property type="term" value="P:proton transmembrane transport"/>
    <property type="evidence" value="ECO:0007669"/>
    <property type="project" value="TreeGrafter"/>
</dbReference>
<dbReference type="SUPFAM" id="SSF81665">
    <property type="entry name" value="Calcium ATPase, transmembrane domain M"/>
    <property type="match status" value="1"/>
</dbReference>
<dbReference type="Gene3D" id="3.40.50.1000">
    <property type="entry name" value="HAD superfamily/HAD-like"/>
    <property type="match status" value="1"/>
</dbReference>
<dbReference type="SFLD" id="SFLDS00003">
    <property type="entry name" value="Haloacid_Dehalogenase"/>
    <property type="match status" value="1"/>
</dbReference>
<dbReference type="Pfam" id="PF13246">
    <property type="entry name" value="Cation_ATPase"/>
    <property type="match status" value="1"/>
</dbReference>
<comment type="similarity">
    <text evidence="2 20">Belongs to the cation transport ATPase (P-type) (TC 3.A.3) family. Type IIC subfamily.</text>
</comment>
<dbReference type="InterPro" id="IPR004014">
    <property type="entry name" value="ATPase_P-typ_cation-transptr_N"/>
</dbReference>
<dbReference type="Gene3D" id="1.20.1110.10">
    <property type="entry name" value="Calcium-transporting ATPase, transmembrane domain"/>
    <property type="match status" value="1"/>
</dbReference>
<dbReference type="SMART" id="SM00831">
    <property type="entry name" value="Cation_ATPase_N"/>
    <property type="match status" value="1"/>
</dbReference>
<evidence type="ECO:0000256" key="14">
    <source>
        <dbReference type="ARBA" id="ARBA00023053"/>
    </source>
</evidence>
<dbReference type="NCBIfam" id="TIGR01494">
    <property type="entry name" value="ATPase_P-type"/>
    <property type="match status" value="2"/>
</dbReference>
<keyword evidence="14" id="KW-0915">Sodium</keyword>
<feature type="transmembrane region" description="Helical" evidence="20">
    <location>
        <begin position="860"/>
        <end position="882"/>
    </location>
</feature>
<organism evidence="22 23">
    <name type="scientific">Vespula vulgaris</name>
    <name type="common">Yellow jacket</name>
    <name type="synonym">Wasp</name>
    <dbReference type="NCBI Taxonomy" id="7454"/>
    <lineage>
        <taxon>Eukaryota</taxon>
        <taxon>Metazoa</taxon>
        <taxon>Ecdysozoa</taxon>
        <taxon>Arthropoda</taxon>
        <taxon>Hexapoda</taxon>
        <taxon>Insecta</taxon>
        <taxon>Pterygota</taxon>
        <taxon>Neoptera</taxon>
        <taxon>Endopterygota</taxon>
        <taxon>Hymenoptera</taxon>
        <taxon>Apocrita</taxon>
        <taxon>Aculeata</taxon>
        <taxon>Vespoidea</taxon>
        <taxon>Vespidae</taxon>
        <taxon>Vespinae</taxon>
        <taxon>Vespula</taxon>
    </lineage>
</organism>
<evidence type="ECO:0000256" key="15">
    <source>
        <dbReference type="ARBA" id="ARBA00023065"/>
    </source>
</evidence>
<evidence type="ECO:0000256" key="8">
    <source>
        <dbReference type="ARBA" id="ARBA00022692"/>
    </source>
</evidence>
<dbReference type="NCBIfam" id="TIGR01106">
    <property type="entry name" value="ATPase-IIC_X-K"/>
    <property type="match status" value="1"/>
</dbReference>
<dbReference type="GO" id="GO:0030007">
    <property type="term" value="P:intracellular potassium ion homeostasis"/>
    <property type="evidence" value="ECO:0007669"/>
    <property type="project" value="TreeGrafter"/>
</dbReference>
<keyword evidence="6" id="KW-0597">Phosphoprotein</keyword>
<keyword evidence="3 20" id="KW-0813">Transport</keyword>
<dbReference type="FunFam" id="2.70.150.10:FF:000003">
    <property type="entry name" value="Sodium/potassium-transporting ATPase subunit alpha"/>
    <property type="match status" value="1"/>
</dbReference>
<keyword evidence="15 20" id="KW-0406">Ion transport</keyword>
<dbReference type="GO" id="GO:0005524">
    <property type="term" value="F:ATP binding"/>
    <property type="evidence" value="ECO:0007669"/>
    <property type="project" value="UniProtKB-KW"/>
</dbReference>
<dbReference type="InterPro" id="IPR059000">
    <property type="entry name" value="ATPase_P-type_domA"/>
</dbReference>
<feature type="transmembrane region" description="Helical" evidence="20">
    <location>
        <begin position="955"/>
        <end position="976"/>
    </location>
</feature>
<keyword evidence="12" id="KW-1278">Translocase</keyword>
<dbReference type="PROSITE" id="PS00154">
    <property type="entry name" value="ATPASE_E1_E2"/>
    <property type="match status" value="1"/>
</dbReference>
<dbReference type="InterPro" id="IPR005775">
    <property type="entry name" value="P-type_ATPase_IIC"/>
</dbReference>
<dbReference type="Pfam" id="PF00690">
    <property type="entry name" value="Cation_ATPase_N"/>
    <property type="match status" value="1"/>
</dbReference>
<dbReference type="EMBL" id="JACSEA010000006">
    <property type="protein sequence ID" value="KAF7398681.1"/>
    <property type="molecule type" value="Genomic_DNA"/>
</dbReference>
<dbReference type="PANTHER" id="PTHR43294">
    <property type="entry name" value="SODIUM/POTASSIUM-TRANSPORTING ATPASE SUBUNIT ALPHA"/>
    <property type="match status" value="1"/>
</dbReference>
<comment type="caution">
    <text evidence="22">The sequence shown here is derived from an EMBL/GenBank/DDBJ whole genome shotgun (WGS) entry which is preliminary data.</text>
</comment>
<proteinExistence type="inferred from homology"/>
<dbReference type="Pfam" id="PF00689">
    <property type="entry name" value="Cation_ATPase_C"/>
    <property type="match status" value="1"/>
</dbReference>
<evidence type="ECO:0000256" key="13">
    <source>
        <dbReference type="ARBA" id="ARBA00022989"/>
    </source>
</evidence>
<evidence type="ECO:0000256" key="11">
    <source>
        <dbReference type="ARBA" id="ARBA00022958"/>
    </source>
</evidence>
<dbReference type="InterPro" id="IPR036412">
    <property type="entry name" value="HAD-like_sf"/>
</dbReference>
<feature type="transmembrane region" description="Helical" evidence="20">
    <location>
        <begin position="323"/>
        <end position="346"/>
    </location>
</feature>
<evidence type="ECO:0000256" key="18">
    <source>
        <dbReference type="ARBA" id="ARBA00037422"/>
    </source>
</evidence>
<evidence type="ECO:0000256" key="17">
    <source>
        <dbReference type="ARBA" id="ARBA00023201"/>
    </source>
</evidence>
<evidence type="ECO:0000313" key="23">
    <source>
        <dbReference type="Proteomes" id="UP000614350"/>
    </source>
</evidence>
<keyword evidence="17" id="KW-0739">Sodium transport</keyword>
<feature type="transmembrane region" description="Helical" evidence="20">
    <location>
        <begin position="128"/>
        <end position="149"/>
    </location>
</feature>
<evidence type="ECO:0000256" key="12">
    <source>
        <dbReference type="ARBA" id="ARBA00022967"/>
    </source>
</evidence>
<protein>
    <recommendedName>
        <fullName evidence="20">Sodium/potassium-transporting ATPase subunit alpha</fullName>
    </recommendedName>
</protein>
<name>A0A834K3T8_VESVU</name>
<evidence type="ECO:0000313" key="22">
    <source>
        <dbReference type="EMBL" id="KAF7398681.1"/>
    </source>
</evidence>
<evidence type="ECO:0000256" key="3">
    <source>
        <dbReference type="ARBA" id="ARBA00022448"/>
    </source>
</evidence>
<dbReference type="InterPro" id="IPR023214">
    <property type="entry name" value="HAD_sf"/>
</dbReference>
<comment type="caution">
    <text evidence="20">Lacks conserved residue(s) required for the propagation of feature annotation.</text>
</comment>
<evidence type="ECO:0000256" key="5">
    <source>
        <dbReference type="ARBA" id="ARBA00022538"/>
    </source>
</evidence>
<keyword evidence="16 20" id="KW-0472">Membrane</keyword>
<dbReference type="GO" id="GO:0005886">
    <property type="term" value="C:plasma membrane"/>
    <property type="evidence" value="ECO:0007669"/>
    <property type="project" value="UniProtKB-SubCell"/>
</dbReference>
<dbReference type="GO" id="GO:0016887">
    <property type="term" value="F:ATP hydrolysis activity"/>
    <property type="evidence" value="ECO:0007669"/>
    <property type="project" value="InterPro"/>
</dbReference>
<dbReference type="Gene3D" id="2.70.150.10">
    <property type="entry name" value="Calcium-transporting ATPase, cytoplasmic transduction domain A"/>
    <property type="match status" value="1"/>
</dbReference>
<sequence length="1026" mass="114767">MTDIQTISAKNLWTNLNNSLSQSIKRRLTDREIESLHHEIITTDHIIPLQELCAKLNTDPVNGLTEKEAKQLLKKHGPNVLSPPKQTPEWVKFLLCMFSGFAALLWICAILCFVLLFIGYLMNEEQTGIEWLGLIIVLICLISGIFAYIQESKNTKVMDSFKKMVPTFATTIRDGNKMRIGTEELVLGDLVEIKLGDKIPADIRIIKCNGLRVENSSITGESEPVIRTDHPTDLNPLESSNVAFFSSFAVAGDGTGIVFAVGDKTMIGRLAGLTSCVKKTETPIAKEIRHFVHIITVVAIVFGLIFFGLSLMLEPNLIKAFTYLLGIIIANVPEVLLITVTTCLTLTATKMANKNCLVKNLEGVETLGSTSTICSDKTGTLTQNRMTVSHLWFGYNRFSFSPTEKIGAEKDILMEKPAFNNVLRDASLCLRAEFTAESTVLVPIEQRDVIGDASETGILRFCEHIHSTDTFRRRYPKVAEIPFNSTLKYQLSIHRDTNSYILIMKGAPEIILDYCTTILTMDGQTKHMEGPDMKTIKHACTELAYLGERVLAYSDLTLSGSVFGPNYKFNTTSPDKYNFPMKGYRFVGLISLIDPPRPGVPEAVQKCRTAGIKVIMITGDHPVTAMAIARKVGIISEGHETKYEITLLSDSQASFTVVPDIVTDAVIITGAELRNMDSNDLDNIIKNYEEIVFARTSPQQKLMIVESCQRLGEIVAVTGDGVNDAPALRKADIGVAMGITGSDVAKNAADMILMDDNFASIVTGVEEGRLIFDNLKKSIAYTLTSSVPEMLPMLVSLLFAIPLPFIIEMILCVDVGTDLIPAISLAYEKAELDIMQRAPRNPLYDRLVNKRLISITYGQIGMTQAAAGFYTYFLVLMMNGFLPSHLLGLRYDWENKAINDLEDSYGQTWTYKARMDLLNEARTGYFLSVVITQMVDLIMCKTRRNSIFQQGMDNWFLNFSFVFEIILTAMLLYIPGTEKVLKTMALDLYWYWPCLPLALFLWVYDEFRRLCIRLFPGCLIERETYY</sequence>
<evidence type="ECO:0000256" key="1">
    <source>
        <dbReference type="ARBA" id="ARBA00004651"/>
    </source>
</evidence>
<dbReference type="SUPFAM" id="SSF81660">
    <property type="entry name" value="Metal cation-transporting ATPase, ATP-binding domain N"/>
    <property type="match status" value="1"/>
</dbReference>
<evidence type="ECO:0000256" key="7">
    <source>
        <dbReference type="ARBA" id="ARBA00022607"/>
    </source>
</evidence>
<keyword evidence="10 20" id="KW-0067">ATP-binding</keyword>
<dbReference type="InterPro" id="IPR008250">
    <property type="entry name" value="ATPase_P-typ_transduc_dom_A_sf"/>
</dbReference>
<evidence type="ECO:0000256" key="16">
    <source>
        <dbReference type="ARBA" id="ARBA00023136"/>
    </source>
</evidence>
<dbReference type="SFLD" id="SFLDG00002">
    <property type="entry name" value="C1.7:_P-type_atpase_like"/>
    <property type="match status" value="1"/>
</dbReference>
<dbReference type="SFLD" id="SFLDF00027">
    <property type="entry name" value="p-type_atpase"/>
    <property type="match status" value="1"/>
</dbReference>
<dbReference type="InterPro" id="IPR006068">
    <property type="entry name" value="ATPase_P-typ_cation-transptr_C"/>
</dbReference>
<gene>
    <name evidence="22" type="ORF">HZH66_006578</name>
</gene>
<dbReference type="AlphaFoldDB" id="A0A834K3T8"/>
<keyword evidence="20" id="KW-0479">Metal-binding</keyword>
<dbReference type="InterPro" id="IPR018303">
    <property type="entry name" value="ATPase_P-typ_P_site"/>
</dbReference>
<keyword evidence="23" id="KW-1185">Reference proteome</keyword>
<dbReference type="InterPro" id="IPR050510">
    <property type="entry name" value="Cation_transp_ATPase_P-type"/>
</dbReference>
<dbReference type="GO" id="GO:1990573">
    <property type="term" value="P:potassium ion import across plasma membrane"/>
    <property type="evidence" value="ECO:0007669"/>
    <property type="project" value="TreeGrafter"/>
</dbReference>
<dbReference type="GO" id="GO:0046872">
    <property type="term" value="F:metal ion binding"/>
    <property type="evidence" value="ECO:0007669"/>
    <property type="project" value="UniProtKB-KW"/>
</dbReference>
<dbReference type="PRINTS" id="PR00119">
    <property type="entry name" value="CATATPASE"/>
</dbReference>
<dbReference type="InterPro" id="IPR023299">
    <property type="entry name" value="ATPase_P-typ_cyto_dom_N"/>
</dbReference>